<gene>
    <name evidence="2" type="ORF">ECANGB1_137</name>
</gene>
<feature type="region of interest" description="Disordered" evidence="1">
    <location>
        <begin position="39"/>
        <end position="99"/>
    </location>
</feature>
<keyword evidence="3" id="KW-1185">Reference proteome</keyword>
<reference evidence="2 3" key="1">
    <citation type="journal article" date="2017" name="Environ. Microbiol.">
        <title>Decay of the glycolytic pathway and adaptation to intranuclear parasitism within Enterocytozoonidae microsporidia.</title>
        <authorList>
            <person name="Wiredu Boakye D."/>
            <person name="Jaroenlak P."/>
            <person name="Prachumwat A."/>
            <person name="Williams T.A."/>
            <person name="Bateman K.S."/>
            <person name="Itsathitphaisarn O."/>
            <person name="Sritunyalucksana K."/>
            <person name="Paszkiewicz K.H."/>
            <person name="Moore K.A."/>
            <person name="Stentiford G.D."/>
            <person name="Williams B.A."/>
        </authorList>
    </citation>
    <scope>NUCLEOTIDE SEQUENCE [LARGE SCALE GENOMIC DNA]</scope>
    <source>
        <strain evidence="2 3">GB1</strain>
    </source>
</reference>
<feature type="region of interest" description="Disordered" evidence="1">
    <location>
        <begin position="184"/>
        <end position="231"/>
    </location>
</feature>
<sequence length="266" mass="31121">MNKTFLQKLRDFFCCCPRESIGSSDEFKNTEFSLDMEYESQSEKTCSSGTANLTQETSRENDEEKDVKEKEKEKENVRDVKDQENDVKEKDQEKQNEMKEYVYRKLDIRHSEVENATKRSKLKKMAEDERSNSMTVNELNEIISTEEKEKKEIKEPEEQNGHNERIRRLERVLSSIKDIEGIKKKEEEETQVMSLRSKKTETEPSASNSCTSLSNFVRTAEDDSTKSEATDSDVTCFINHYSTKEYSKSLAKKMERHLKKSQGKKK</sequence>
<comment type="caution">
    <text evidence="2">The sequence shown here is derived from an EMBL/GenBank/DDBJ whole genome shotgun (WGS) entry which is preliminary data.</text>
</comment>
<feature type="compositionally biased region" description="Basic and acidic residues" evidence="1">
    <location>
        <begin position="145"/>
        <end position="166"/>
    </location>
</feature>
<accession>A0A1Y1S9H4</accession>
<feature type="compositionally biased region" description="Basic and acidic residues" evidence="1">
    <location>
        <begin position="57"/>
        <end position="99"/>
    </location>
</feature>
<organism evidence="2 3">
    <name type="scientific">Enterospora canceri</name>
    <dbReference type="NCBI Taxonomy" id="1081671"/>
    <lineage>
        <taxon>Eukaryota</taxon>
        <taxon>Fungi</taxon>
        <taxon>Fungi incertae sedis</taxon>
        <taxon>Microsporidia</taxon>
        <taxon>Enterocytozoonidae</taxon>
        <taxon>Enterospora</taxon>
    </lineage>
</organism>
<feature type="compositionally biased region" description="Basic and acidic residues" evidence="1">
    <location>
        <begin position="219"/>
        <end position="229"/>
    </location>
</feature>
<dbReference type="Proteomes" id="UP000192639">
    <property type="component" value="Unassembled WGS sequence"/>
</dbReference>
<proteinExistence type="predicted"/>
<dbReference type="EMBL" id="LWDP01000011">
    <property type="protein sequence ID" value="ORD94705.1"/>
    <property type="molecule type" value="Genomic_DNA"/>
</dbReference>
<evidence type="ECO:0000313" key="3">
    <source>
        <dbReference type="Proteomes" id="UP000192639"/>
    </source>
</evidence>
<feature type="compositionally biased region" description="Polar residues" evidence="1">
    <location>
        <begin position="203"/>
        <end position="217"/>
    </location>
</feature>
<feature type="compositionally biased region" description="Polar residues" evidence="1">
    <location>
        <begin position="43"/>
        <end position="56"/>
    </location>
</feature>
<name>A0A1Y1S9H4_9MICR</name>
<dbReference type="OrthoDB" id="10678742at2759"/>
<evidence type="ECO:0000256" key="1">
    <source>
        <dbReference type="SAM" id="MobiDB-lite"/>
    </source>
</evidence>
<protein>
    <submittedName>
        <fullName evidence="2">Uncharacterized protein</fullName>
    </submittedName>
</protein>
<feature type="region of interest" description="Disordered" evidence="1">
    <location>
        <begin position="112"/>
        <end position="166"/>
    </location>
</feature>
<evidence type="ECO:0000313" key="2">
    <source>
        <dbReference type="EMBL" id="ORD94705.1"/>
    </source>
</evidence>
<dbReference type="AlphaFoldDB" id="A0A1Y1S9H4"/>
<dbReference type="VEuPathDB" id="MicrosporidiaDB:ECANGB1_137"/>